<feature type="signal peptide" evidence="1">
    <location>
        <begin position="1"/>
        <end position="17"/>
    </location>
</feature>
<comment type="caution">
    <text evidence="2">The sequence shown here is derived from an EMBL/GenBank/DDBJ whole genome shotgun (WGS) entry which is preliminary data.</text>
</comment>
<gene>
    <name evidence="2" type="ORF">LX78_00418</name>
</gene>
<reference evidence="2 3" key="1">
    <citation type="submission" date="2018-05" db="EMBL/GenBank/DDBJ databases">
        <title>Genomic Encyclopedia of Archaeal and Bacterial Type Strains, Phase II (KMG-II): from individual species to whole genera.</title>
        <authorList>
            <person name="Goeker M."/>
        </authorList>
    </citation>
    <scope>NUCLEOTIDE SEQUENCE [LARGE SCALE GENOMIC DNA]</scope>
    <source>
        <strain evidence="2 3">DSM 22637</strain>
    </source>
</reference>
<evidence type="ECO:0000313" key="3">
    <source>
        <dbReference type="Proteomes" id="UP000245430"/>
    </source>
</evidence>
<dbReference type="EMBL" id="QGGP01000001">
    <property type="protein sequence ID" value="PWK20715.1"/>
    <property type="molecule type" value="Genomic_DNA"/>
</dbReference>
<organism evidence="2 3">
    <name type="scientific">Xanthomarina spongicola</name>
    <dbReference type="NCBI Taxonomy" id="570520"/>
    <lineage>
        <taxon>Bacteria</taxon>
        <taxon>Pseudomonadati</taxon>
        <taxon>Bacteroidota</taxon>
        <taxon>Flavobacteriia</taxon>
        <taxon>Flavobacteriales</taxon>
        <taxon>Flavobacteriaceae</taxon>
        <taxon>Xanthomarina</taxon>
    </lineage>
</organism>
<protein>
    <submittedName>
        <fullName evidence="2">Uncharacterized protein</fullName>
    </submittedName>
</protein>
<proteinExistence type="predicted"/>
<keyword evidence="1" id="KW-0732">Signal</keyword>
<name>A0A316DRX0_9FLAO</name>
<dbReference type="Proteomes" id="UP000245430">
    <property type="component" value="Unassembled WGS sequence"/>
</dbReference>
<dbReference type="RefSeq" id="WP_109680975.1">
    <property type="nucleotide sequence ID" value="NZ_QGGP01000001.1"/>
</dbReference>
<sequence length="151" mass="17940">MNRIIIVFLLFSLSLSAQDVTSLEETKAFIIKNISENCYEEDGFKEPYKAVFEGDYLRLIILNKNQTRERSNLLYDFENVYLFQKVSKRKNDIAYINIFVPILKNKEKNKWDKHKLIMRVDGHDMADSILNALKRYNELLIKKKKKPGQKF</sequence>
<dbReference type="OrthoDB" id="1427164at2"/>
<feature type="chain" id="PRO_5016351433" evidence="1">
    <location>
        <begin position="18"/>
        <end position="151"/>
    </location>
</feature>
<accession>A0A316DRX0</accession>
<keyword evidence="3" id="KW-1185">Reference proteome</keyword>
<evidence type="ECO:0000313" key="2">
    <source>
        <dbReference type="EMBL" id="PWK20715.1"/>
    </source>
</evidence>
<dbReference type="AlphaFoldDB" id="A0A316DRX0"/>
<evidence type="ECO:0000256" key="1">
    <source>
        <dbReference type="SAM" id="SignalP"/>
    </source>
</evidence>